<dbReference type="Proteomes" id="UP000217005">
    <property type="component" value="Unassembled WGS sequence"/>
</dbReference>
<sequence length="140" mass="15289">MQLDDALHEQIKTLCAEGDAHVEAGELDDALDCYDEAWDLLPEPKQRWEAATWILVAIGDTCFLAGDGEASAETFGLALQCPGGIGNPFIHLRLGQLAFDADQLDAAADELMRAYMGAGAEIFEDEEPKYLEFLGTRARL</sequence>
<name>A0A261SDM0_9BORD</name>
<dbReference type="Gene3D" id="1.25.40.10">
    <property type="entry name" value="Tetratricopeptide repeat domain"/>
    <property type="match status" value="1"/>
</dbReference>
<dbReference type="AlphaFoldDB" id="A0A261SDM0"/>
<proteinExistence type="predicted"/>
<dbReference type="PROSITE" id="PS50005">
    <property type="entry name" value="TPR"/>
    <property type="match status" value="1"/>
</dbReference>
<evidence type="ECO:0000313" key="3">
    <source>
        <dbReference type="Proteomes" id="UP000217005"/>
    </source>
</evidence>
<dbReference type="OrthoDB" id="1551390at2"/>
<accession>A0A261SDM0</accession>
<organism evidence="2 3">
    <name type="scientific">Bordetella genomosp. 1</name>
    <dbReference type="NCBI Taxonomy" id="1395607"/>
    <lineage>
        <taxon>Bacteria</taxon>
        <taxon>Pseudomonadati</taxon>
        <taxon>Pseudomonadota</taxon>
        <taxon>Betaproteobacteria</taxon>
        <taxon>Burkholderiales</taxon>
        <taxon>Alcaligenaceae</taxon>
        <taxon>Bordetella</taxon>
    </lineage>
</organism>
<dbReference type="RefSeq" id="WP_094826275.1">
    <property type="nucleotide sequence ID" value="NZ_NEVL01000003.1"/>
</dbReference>
<dbReference type="InterPro" id="IPR011990">
    <property type="entry name" value="TPR-like_helical_dom_sf"/>
</dbReference>
<reference evidence="2 3" key="1">
    <citation type="submission" date="2017-05" db="EMBL/GenBank/DDBJ databases">
        <title>Complete and WGS of Bordetella genogroups.</title>
        <authorList>
            <person name="Spilker T."/>
            <person name="LiPuma J."/>
        </authorList>
    </citation>
    <scope>NUCLEOTIDE SEQUENCE [LARGE SCALE GENOMIC DNA]</scope>
    <source>
        <strain evidence="2 3">AU17610</strain>
    </source>
</reference>
<evidence type="ECO:0000256" key="1">
    <source>
        <dbReference type="PROSITE-ProRule" id="PRU00339"/>
    </source>
</evidence>
<feature type="repeat" description="TPR" evidence="1">
    <location>
        <begin position="11"/>
        <end position="44"/>
    </location>
</feature>
<dbReference type="EMBL" id="NEVL01000003">
    <property type="protein sequence ID" value="OZI35466.1"/>
    <property type="molecule type" value="Genomic_DNA"/>
</dbReference>
<protein>
    <submittedName>
        <fullName evidence="2">Uncharacterized protein</fullName>
    </submittedName>
</protein>
<dbReference type="InterPro" id="IPR019734">
    <property type="entry name" value="TPR_rpt"/>
</dbReference>
<evidence type="ECO:0000313" key="2">
    <source>
        <dbReference type="EMBL" id="OZI35466.1"/>
    </source>
</evidence>
<gene>
    <name evidence="2" type="ORF">CEG14_10285</name>
</gene>
<keyword evidence="1" id="KW-0802">TPR repeat</keyword>
<comment type="caution">
    <text evidence="2">The sequence shown here is derived from an EMBL/GenBank/DDBJ whole genome shotgun (WGS) entry which is preliminary data.</text>
</comment>
<dbReference type="SUPFAM" id="SSF48452">
    <property type="entry name" value="TPR-like"/>
    <property type="match status" value="1"/>
</dbReference>